<reference evidence="4" key="2">
    <citation type="journal article" date="2020" name="Data Brief">
        <title>Transcriptome dataset of Babesia bovis life stages within vertebrate and invertebrate hosts.</title>
        <authorList>
            <person name="Ueti M.W."/>
            <person name="Johnson W.C."/>
            <person name="Kappmeyer L.S."/>
            <person name="Herndon D.R."/>
            <person name="Mousel M.R."/>
            <person name="Reif K.E."/>
            <person name="Taus N.S."/>
            <person name="Ifeonu O.O."/>
            <person name="Silva J.C."/>
            <person name="Suarez C.E."/>
            <person name="Brayton K.A."/>
        </authorList>
    </citation>
    <scope>NUCLEOTIDE SEQUENCE [LARGE SCALE GENOMIC DNA]</scope>
</reference>
<feature type="region of interest" description="Disordered" evidence="1">
    <location>
        <begin position="168"/>
        <end position="263"/>
    </location>
</feature>
<feature type="compositionally biased region" description="Polar residues" evidence="1">
    <location>
        <begin position="234"/>
        <end position="252"/>
    </location>
</feature>
<dbReference type="OMA" id="KANIEYM"/>
<dbReference type="VEuPathDB" id="PiroplasmaDB:BBOV_III001620"/>
<reference evidence="3 4" key="1">
    <citation type="journal article" date="2007" name="PLoS Pathog.">
        <title>Genome sequence of Babesia bovis and comparative analysis of apicomplexan hemoprotozoa.</title>
        <authorList>
            <person name="Brayton K.A."/>
            <person name="Lau A.O.T."/>
            <person name="Herndon D.R."/>
            <person name="Hannick L."/>
            <person name="Kappmeyer L.S."/>
            <person name="Berens S.J."/>
            <person name="Bidwell S.L."/>
            <person name="Brown W.C."/>
            <person name="Crabtree J."/>
            <person name="Fadrosh D."/>
            <person name="Feldblum T."/>
            <person name="Forberger H.A."/>
            <person name="Haas B.J."/>
            <person name="Howell J.M."/>
            <person name="Khouri H."/>
            <person name="Koo H."/>
            <person name="Mann D.J."/>
            <person name="Norimine J."/>
            <person name="Paulsen I.T."/>
            <person name="Radune D."/>
            <person name="Ren Q."/>
            <person name="Smith R.K. Jr."/>
            <person name="Suarez C.E."/>
            <person name="White O."/>
            <person name="Wortman J.R."/>
            <person name="Knowles D.P. Jr."/>
            <person name="McElwain T.F."/>
            <person name="Nene V.M."/>
        </authorList>
    </citation>
    <scope>NUCLEOTIDE SEQUENCE [LARGE SCALE GENOMIC DNA]</scope>
    <source>
        <strain evidence="3">T2Bo</strain>
    </source>
</reference>
<name>A7AME5_BABBO</name>
<keyword evidence="2" id="KW-0812">Transmembrane</keyword>
<gene>
    <name evidence="3" type="ORF">BBOV_III001620</name>
</gene>
<dbReference type="GeneID" id="5479542"/>
<evidence type="ECO:0000256" key="2">
    <source>
        <dbReference type="SAM" id="Phobius"/>
    </source>
</evidence>
<dbReference type="AlphaFoldDB" id="A7AME5"/>
<feature type="compositionally biased region" description="Polar residues" evidence="1">
    <location>
        <begin position="168"/>
        <end position="183"/>
    </location>
</feature>
<sequence length="263" mass="28289">MVSAQESRRQKKFWLILGSCFLLACALLGVIVAFAVQGSGDEPSKRFYKVTVFNDKGEEKVTKLSPENFYKSLKANIEYMGSDECEKSAEMREVLSDIFDSIVKIAIKDRTSAGNADSESIQDGSLEHKLWYMEQKFGPLTKAVEPVKDASTTAPEGSADAAIATTHGNTKTQADAESASTEPSQKKESVNNMETEAVSTSTPTTVTTPETKMPGKATIEQTGTPVATEGSDIDVSQSLRGTLASPSESNGKLPNALETHFTT</sequence>
<keyword evidence="2" id="KW-1133">Transmembrane helix</keyword>
<dbReference type="RefSeq" id="XP_001611297.1">
    <property type="nucleotide sequence ID" value="XM_001611247.1"/>
</dbReference>
<keyword evidence="2" id="KW-0472">Membrane</keyword>
<organism evidence="3 4">
    <name type="scientific">Babesia bovis</name>
    <dbReference type="NCBI Taxonomy" id="5865"/>
    <lineage>
        <taxon>Eukaryota</taxon>
        <taxon>Sar</taxon>
        <taxon>Alveolata</taxon>
        <taxon>Apicomplexa</taxon>
        <taxon>Aconoidasida</taxon>
        <taxon>Piroplasmida</taxon>
        <taxon>Babesiidae</taxon>
        <taxon>Babesia</taxon>
    </lineage>
</organism>
<feature type="transmembrane region" description="Helical" evidence="2">
    <location>
        <begin position="12"/>
        <end position="36"/>
    </location>
</feature>
<dbReference type="Proteomes" id="UP000002173">
    <property type="component" value="Unassembled WGS sequence"/>
</dbReference>
<dbReference type="EMBL" id="AAXT01000001">
    <property type="protein sequence ID" value="EDO07729.1"/>
    <property type="molecule type" value="Genomic_DNA"/>
</dbReference>
<dbReference type="InParanoid" id="A7AME5"/>
<evidence type="ECO:0000313" key="4">
    <source>
        <dbReference type="Proteomes" id="UP000002173"/>
    </source>
</evidence>
<reference evidence="4" key="3">
    <citation type="journal article" date="2021" name="Int. J. Parasitol.">
        <title>Comparative analysis of gene expression between Babesia bovis blood stages and kinetes allowed by improved genome annotation.</title>
        <authorList>
            <person name="Ueti M.W."/>
            <person name="Johnson W.C."/>
            <person name="Kappmeyer L.S."/>
            <person name="Herndon D.R."/>
            <person name="Mousel M.R."/>
            <person name="Reif K.E."/>
            <person name="Taus N.S."/>
            <person name="Ifeonu O.O."/>
            <person name="Silva J.C."/>
            <person name="Suarez C.E."/>
            <person name="Brayton K.A."/>
        </authorList>
    </citation>
    <scope>NUCLEOTIDE SEQUENCE [LARGE SCALE GENOMIC DNA]</scope>
</reference>
<evidence type="ECO:0000256" key="1">
    <source>
        <dbReference type="SAM" id="MobiDB-lite"/>
    </source>
</evidence>
<comment type="caution">
    <text evidence="3">The sequence shown here is derived from an EMBL/GenBank/DDBJ whole genome shotgun (WGS) entry which is preliminary data.</text>
</comment>
<keyword evidence="4" id="KW-1185">Reference proteome</keyword>
<feature type="compositionally biased region" description="Low complexity" evidence="1">
    <location>
        <begin position="195"/>
        <end position="211"/>
    </location>
</feature>
<dbReference type="KEGG" id="bbo:BBOV_III001620"/>
<evidence type="ECO:0000313" key="3">
    <source>
        <dbReference type="EMBL" id="EDO07729.1"/>
    </source>
</evidence>
<accession>A7AME5</accession>
<proteinExistence type="predicted"/>
<protein>
    <submittedName>
        <fullName evidence="3">Membrane protein, putative</fullName>
    </submittedName>
</protein>